<feature type="binding site" evidence="9">
    <location>
        <position position="260"/>
    </location>
    <ligand>
        <name>[4Fe-4S] cluster</name>
        <dbReference type="ChEBI" id="CHEBI:49883"/>
    </ligand>
</feature>
<comment type="domain">
    <text evidence="9">The C-terminal domain binds 2 Fe-S clusters but is otherwise mostly in an intrinsically disordered conformation.</text>
</comment>
<evidence type="ECO:0000313" key="11">
    <source>
        <dbReference type="EMBL" id="CAI5723940.1"/>
    </source>
</evidence>
<evidence type="ECO:0000256" key="1">
    <source>
        <dbReference type="ARBA" id="ARBA00001966"/>
    </source>
</evidence>
<accession>A0AAV0TLL4</accession>
<comment type="caution">
    <text evidence="9">Lacks conserved residue(s) required for the propagation of feature annotation.</text>
</comment>
<comment type="subunit">
    <text evidence="9">Monomer.</text>
</comment>
<feature type="binding site" evidence="9">
    <location>
        <position position="226"/>
    </location>
    <ligand>
        <name>[2Fe-2S] cluster</name>
        <dbReference type="ChEBI" id="CHEBI:190135"/>
    </ligand>
</feature>
<evidence type="ECO:0000256" key="8">
    <source>
        <dbReference type="ARBA" id="ARBA00023128"/>
    </source>
</evidence>
<dbReference type="GO" id="GO:0046872">
    <property type="term" value="F:metal ion binding"/>
    <property type="evidence" value="ECO:0007669"/>
    <property type="project" value="UniProtKB-KW"/>
</dbReference>
<keyword evidence="12" id="KW-1185">Reference proteome</keyword>
<comment type="domain">
    <text evidence="9">The N-terminal domain has structural similarity with S-adenosyl-L-methionine-dependent methyltransferases, but does not bind S-adenosyl-L-methionine. It is required for correct assembly of the 2 Fe-S clusters.</text>
</comment>
<feature type="region of interest" description="Fe-S binding site A" evidence="9">
    <location>
        <begin position="210"/>
        <end position="226"/>
    </location>
</feature>
<keyword evidence="6 9" id="KW-0408">Iron</keyword>
<dbReference type="GO" id="GO:0009055">
    <property type="term" value="F:electron transfer activity"/>
    <property type="evidence" value="ECO:0007669"/>
    <property type="project" value="UniProtKB-UniRule"/>
</dbReference>
<feature type="domain" description="Anamorsin C-terminal" evidence="10">
    <location>
        <begin position="242"/>
        <end position="275"/>
    </location>
</feature>
<sequence length="288" mass="30673">MALHGDIALLTRAQDTEAAVQQLKRQHPQAANVTALSVATDSDIARTIASASIATQQTFDAVVCYNDAIEQLSTDLSAVLPLLKADGVLELHVANVSADDDEKKNAVLMALMIGGFVDTSFGSSAASRVVYPELATAVCCVATKQSLESAVMPLEKKETLPTTEAARAPAIRKWTVLADDFEHDQEDDMVDEDTLLDDTEEVLQAAKAECGEVGGTKKRACKNCTCGLKDGEDKPVMSEKDLNQLVSGCGNCFKGDAFRCGSCPFLGKPAFKPGMEKVLLNLDDADDI</sequence>
<reference evidence="11" key="1">
    <citation type="submission" date="2022-12" db="EMBL/GenBank/DDBJ databases">
        <authorList>
            <person name="Webb A."/>
        </authorList>
    </citation>
    <scope>NUCLEOTIDE SEQUENCE</scope>
    <source>
        <strain evidence="11">Hp1</strain>
    </source>
</reference>
<comment type="cofactor">
    <cofactor evidence="9">
        <name>[2Fe-2S] cluster</name>
        <dbReference type="ChEBI" id="CHEBI:190135"/>
    </cofactor>
</comment>
<proteinExistence type="inferred from homology"/>
<feature type="binding site" evidence="9">
    <location>
        <position position="249"/>
    </location>
    <ligand>
        <name>[4Fe-4S] cluster</name>
        <dbReference type="ChEBI" id="CHEBI:49883"/>
    </ligand>
</feature>
<dbReference type="PANTHER" id="PTHR13273:SF14">
    <property type="entry name" value="ANAMORSIN"/>
    <property type="match status" value="1"/>
</dbReference>
<keyword evidence="7 9" id="KW-0411">Iron-sulfur</keyword>
<protein>
    <recommendedName>
        <fullName evidence="9">Anamorsin homolog</fullName>
    </recommendedName>
    <alternativeName>
        <fullName evidence="9">Fe-S cluster assembly protein DRE2 homolog</fullName>
    </alternativeName>
</protein>
<comment type="caution">
    <text evidence="11">The sequence shown here is derived from an EMBL/GenBank/DDBJ whole genome shotgun (WGS) entry which is preliminary data.</text>
</comment>
<evidence type="ECO:0000256" key="3">
    <source>
        <dbReference type="ARBA" id="ARBA00022485"/>
    </source>
</evidence>
<evidence type="ECO:0000256" key="6">
    <source>
        <dbReference type="ARBA" id="ARBA00023004"/>
    </source>
</evidence>
<feature type="binding site" evidence="9">
    <location>
        <position position="263"/>
    </location>
    <ligand>
        <name>[4Fe-4S] cluster</name>
        <dbReference type="ChEBI" id="CHEBI:49883"/>
    </ligand>
</feature>
<dbReference type="InterPro" id="IPR007785">
    <property type="entry name" value="Anamorsin"/>
</dbReference>
<feature type="short sequence motif" description="Cx2C motif 1" evidence="9">
    <location>
        <begin position="249"/>
        <end position="252"/>
    </location>
</feature>
<evidence type="ECO:0000259" key="10">
    <source>
        <dbReference type="Pfam" id="PF05093"/>
    </source>
</evidence>
<feature type="binding site" evidence="9">
    <location>
        <position position="221"/>
    </location>
    <ligand>
        <name>[2Fe-2S] cluster</name>
        <dbReference type="ChEBI" id="CHEBI:190135"/>
    </ligand>
</feature>
<comment type="subcellular location">
    <subcellularLocation>
        <location evidence="9">Cytoplasm</location>
    </subcellularLocation>
    <subcellularLocation>
        <location evidence="9">Mitochondrion intermembrane space</location>
    </subcellularLocation>
</comment>
<evidence type="ECO:0000256" key="9">
    <source>
        <dbReference type="HAMAP-Rule" id="MF_03115"/>
    </source>
</evidence>
<evidence type="ECO:0000256" key="7">
    <source>
        <dbReference type="ARBA" id="ARBA00023014"/>
    </source>
</evidence>
<dbReference type="GO" id="GO:0051539">
    <property type="term" value="F:4 iron, 4 sulfur cluster binding"/>
    <property type="evidence" value="ECO:0007669"/>
    <property type="project" value="UniProtKB-KW"/>
</dbReference>
<dbReference type="HAMAP" id="MF_03115">
    <property type="entry name" value="Anamorsin"/>
    <property type="match status" value="1"/>
</dbReference>
<dbReference type="InterPro" id="IPR046408">
    <property type="entry name" value="CIAPIN1"/>
</dbReference>
<dbReference type="EMBL" id="CANTFL010000529">
    <property type="protein sequence ID" value="CAI5723940.1"/>
    <property type="molecule type" value="Genomic_DNA"/>
</dbReference>
<evidence type="ECO:0000256" key="4">
    <source>
        <dbReference type="ARBA" id="ARBA00022490"/>
    </source>
</evidence>
<evidence type="ECO:0000313" key="12">
    <source>
        <dbReference type="Proteomes" id="UP001162031"/>
    </source>
</evidence>
<evidence type="ECO:0000256" key="2">
    <source>
        <dbReference type="ARBA" id="ARBA00008169"/>
    </source>
</evidence>
<comment type="cofactor">
    <cofactor evidence="1 9">
        <name>[4Fe-4S] cluster</name>
        <dbReference type="ChEBI" id="CHEBI:49883"/>
    </cofactor>
</comment>
<keyword evidence="5 9" id="KW-0479">Metal-binding</keyword>
<evidence type="ECO:0000256" key="5">
    <source>
        <dbReference type="ARBA" id="ARBA00022723"/>
    </source>
</evidence>
<organism evidence="11 12">
    <name type="scientific">Hyaloperonospora brassicae</name>
    <name type="common">Brassica downy mildew</name>
    <name type="synonym">Peronospora brassicae</name>
    <dbReference type="NCBI Taxonomy" id="162125"/>
    <lineage>
        <taxon>Eukaryota</taxon>
        <taxon>Sar</taxon>
        <taxon>Stramenopiles</taxon>
        <taxon>Oomycota</taxon>
        <taxon>Peronosporomycetes</taxon>
        <taxon>Peronosporales</taxon>
        <taxon>Peronosporaceae</taxon>
        <taxon>Hyaloperonospora</taxon>
    </lineage>
</organism>
<comment type="domain">
    <text evidence="9">The twin Cx2C motifs are involved in the recognition by the mitochondrial MIA40-ERV1 disulfide relay system. The formation of 2 disulfide bonds in the Cx2C motifs through dithiol/disulfide exchange reactions effectively traps the protein in the mitochondrial intermembrane space.</text>
</comment>
<feature type="binding site" evidence="9">
    <location>
        <position position="252"/>
    </location>
    <ligand>
        <name>[4Fe-4S] cluster</name>
        <dbReference type="ChEBI" id="CHEBI:49883"/>
    </ligand>
</feature>
<comment type="function">
    <text evidence="9">Component of the cytosolic iron-sulfur (Fe-S) protein assembly (CIA) machinery. Required for the maturation of extramitochondrial Fe-S proteins. Part of an electron transfer chain functioning in an early step of cytosolic Fe-S biogenesis, facilitating the de novo assembly of a [4Fe-4S] cluster on the cytosolic Fe-S scaffold complex. Electrons are transferred from NADPH via a FAD- and FMN-containing diflavin oxidoreductase. Together with the diflavin oxidoreductase, also required for the assembly of the diferric tyrosyl radical cofactor of ribonucleotide reductase (RNR), probably by providing electrons for reduction during radical cofactor maturation in the catalytic small subunit.</text>
</comment>
<feature type="short sequence motif" description="Cx2C motif 2" evidence="9">
    <location>
        <begin position="260"/>
        <end position="263"/>
    </location>
</feature>
<dbReference type="Pfam" id="PF05093">
    <property type="entry name" value="CIAPIN1"/>
    <property type="match status" value="1"/>
</dbReference>
<feature type="binding site" evidence="9">
    <location>
        <position position="224"/>
    </location>
    <ligand>
        <name>[2Fe-2S] cluster</name>
        <dbReference type="ChEBI" id="CHEBI:190135"/>
    </ligand>
</feature>
<dbReference type="GO" id="GO:0005758">
    <property type="term" value="C:mitochondrial intermembrane space"/>
    <property type="evidence" value="ECO:0007669"/>
    <property type="project" value="UniProtKB-SubCell"/>
</dbReference>
<gene>
    <name evidence="11" type="ORF">HBR001_LOCUS3237</name>
</gene>
<dbReference type="PANTHER" id="PTHR13273">
    <property type="entry name" value="ANAMORSIN"/>
    <property type="match status" value="1"/>
</dbReference>
<keyword evidence="9" id="KW-0001">2Fe-2S</keyword>
<feature type="region of interest" description="Fe-S binding site B" evidence="9">
    <location>
        <begin position="249"/>
        <end position="263"/>
    </location>
</feature>
<dbReference type="GO" id="GO:0016226">
    <property type="term" value="P:iron-sulfur cluster assembly"/>
    <property type="evidence" value="ECO:0007669"/>
    <property type="project" value="UniProtKB-UniRule"/>
</dbReference>
<dbReference type="Proteomes" id="UP001162031">
    <property type="component" value="Unassembled WGS sequence"/>
</dbReference>
<dbReference type="GO" id="GO:0051537">
    <property type="term" value="F:2 iron, 2 sulfur cluster binding"/>
    <property type="evidence" value="ECO:0007669"/>
    <property type="project" value="UniProtKB-UniRule"/>
</dbReference>
<dbReference type="AlphaFoldDB" id="A0AAV0TLL4"/>
<name>A0AAV0TLL4_HYABA</name>
<keyword evidence="8 9" id="KW-0496">Mitochondrion</keyword>
<comment type="similarity">
    <text evidence="2 9">Belongs to the anamorsin family.</text>
</comment>
<keyword evidence="4 9" id="KW-0963">Cytoplasm</keyword>
<feature type="binding site" evidence="9">
    <location>
        <position position="210"/>
    </location>
    <ligand>
        <name>[2Fe-2S] cluster</name>
        <dbReference type="ChEBI" id="CHEBI:190135"/>
    </ligand>
</feature>
<keyword evidence="3 9" id="KW-0004">4Fe-4S</keyword>